<proteinExistence type="predicted"/>
<name>A0A248TGK9_9BACI</name>
<protein>
    <submittedName>
        <fullName evidence="1">Uncharacterized protein</fullName>
    </submittedName>
</protein>
<reference evidence="1 2" key="1">
    <citation type="submission" date="2017-08" db="EMBL/GenBank/DDBJ databases">
        <title>Complete Genome Sequence of Bacillus kochii Oregon-R-modENCODE STRAIN BDGP4, isolated from Drosophila melanogaster gut.</title>
        <authorList>
            <person name="Wan K.H."/>
            <person name="Yu C."/>
            <person name="Park S."/>
            <person name="Hammonds A.S."/>
            <person name="Booth B.W."/>
            <person name="Celniker S.E."/>
        </authorList>
    </citation>
    <scope>NUCLEOTIDE SEQUENCE [LARGE SCALE GENOMIC DNA]</scope>
    <source>
        <strain evidence="1 2">BDGP4</strain>
    </source>
</reference>
<accession>A0A248TGK9</accession>
<evidence type="ECO:0000313" key="1">
    <source>
        <dbReference type="EMBL" id="ASV67338.1"/>
    </source>
</evidence>
<keyword evidence="2" id="KW-1185">Reference proteome</keyword>
<dbReference type="Proteomes" id="UP000215137">
    <property type="component" value="Chromosome"/>
</dbReference>
<evidence type="ECO:0000313" key="2">
    <source>
        <dbReference type="Proteomes" id="UP000215137"/>
    </source>
</evidence>
<dbReference type="EMBL" id="CP022983">
    <property type="protein sequence ID" value="ASV67338.1"/>
    <property type="molecule type" value="Genomic_DNA"/>
</dbReference>
<organism evidence="1 2">
    <name type="scientific">Cytobacillus kochii</name>
    <dbReference type="NCBI Taxonomy" id="859143"/>
    <lineage>
        <taxon>Bacteria</taxon>
        <taxon>Bacillati</taxon>
        <taxon>Bacillota</taxon>
        <taxon>Bacilli</taxon>
        <taxon>Bacillales</taxon>
        <taxon>Bacillaceae</taxon>
        <taxon>Cytobacillus</taxon>
    </lineage>
</organism>
<dbReference type="AlphaFoldDB" id="A0A248TGK9"/>
<sequence length="59" mass="7430">MEEYNLFLLKVVFFLLLKKGVGHKKLMFQIQFMKKQPLCWHTQKLITDRWFRVEFVYYK</sequence>
<gene>
    <name evidence="1" type="ORF">CKF48_08385</name>
</gene>
<dbReference type="KEGG" id="bko:CKF48_08385"/>